<feature type="region of interest" description="Disordered" evidence="1">
    <location>
        <begin position="56"/>
        <end position="105"/>
    </location>
</feature>
<feature type="compositionally biased region" description="Low complexity" evidence="1">
    <location>
        <begin position="68"/>
        <end position="79"/>
    </location>
</feature>
<sequence>MRGKNKSKWRTILVLQDNLESLKINLDEHGMLPKNYYSKKRKSRVKDYTNTLGTRAELYGNYKDPPDTTSKTNTTNNSSQKIENYDNLQKSKSQNPGQKEIQSDDIFPNSTLLEKGTVLEDQLELFPTNYDDDQNIDIFTDTIDDFTDPNDFWPGI</sequence>
<reference evidence="2 3" key="1">
    <citation type="submission" date="2024-04" db="EMBL/GenBank/DDBJ databases">
        <title>Tritrichomonas musculus Genome.</title>
        <authorList>
            <person name="Alves-Ferreira E."/>
            <person name="Grigg M."/>
            <person name="Lorenzi H."/>
            <person name="Galac M."/>
        </authorList>
    </citation>
    <scope>NUCLEOTIDE SEQUENCE [LARGE SCALE GENOMIC DNA]</scope>
    <source>
        <strain evidence="2 3">EAF2021</strain>
    </source>
</reference>
<feature type="compositionally biased region" description="Polar residues" evidence="1">
    <location>
        <begin position="80"/>
        <end position="97"/>
    </location>
</feature>
<accession>A0ABR2I7U2</accession>
<dbReference type="Proteomes" id="UP001470230">
    <property type="component" value="Unassembled WGS sequence"/>
</dbReference>
<comment type="caution">
    <text evidence="2">The sequence shown here is derived from an EMBL/GenBank/DDBJ whole genome shotgun (WGS) entry which is preliminary data.</text>
</comment>
<protein>
    <submittedName>
        <fullName evidence="2">Uncharacterized protein</fullName>
    </submittedName>
</protein>
<organism evidence="2 3">
    <name type="scientific">Tritrichomonas musculus</name>
    <dbReference type="NCBI Taxonomy" id="1915356"/>
    <lineage>
        <taxon>Eukaryota</taxon>
        <taxon>Metamonada</taxon>
        <taxon>Parabasalia</taxon>
        <taxon>Tritrichomonadida</taxon>
        <taxon>Tritrichomonadidae</taxon>
        <taxon>Tritrichomonas</taxon>
    </lineage>
</organism>
<keyword evidence="3" id="KW-1185">Reference proteome</keyword>
<evidence type="ECO:0000256" key="1">
    <source>
        <dbReference type="SAM" id="MobiDB-lite"/>
    </source>
</evidence>
<dbReference type="EMBL" id="JAPFFF010000020">
    <property type="protein sequence ID" value="KAK8857525.1"/>
    <property type="molecule type" value="Genomic_DNA"/>
</dbReference>
<proteinExistence type="predicted"/>
<evidence type="ECO:0000313" key="2">
    <source>
        <dbReference type="EMBL" id="KAK8857525.1"/>
    </source>
</evidence>
<name>A0ABR2I7U2_9EUKA</name>
<evidence type="ECO:0000313" key="3">
    <source>
        <dbReference type="Proteomes" id="UP001470230"/>
    </source>
</evidence>
<gene>
    <name evidence="2" type="ORF">M9Y10_015930</name>
</gene>